<proteinExistence type="predicted"/>
<keyword evidence="1" id="KW-0472">Membrane</keyword>
<evidence type="ECO:0000313" key="3">
    <source>
        <dbReference type="EMBL" id="KIE07712.1"/>
    </source>
</evidence>
<accession>A0A0C1MZF7</accession>
<comment type="caution">
    <text evidence="3">The sequence shown here is derived from an EMBL/GenBank/DDBJ whole genome shotgun (WGS) entry which is preliminary data.</text>
</comment>
<evidence type="ECO:0000256" key="1">
    <source>
        <dbReference type="SAM" id="Phobius"/>
    </source>
</evidence>
<dbReference type="EMBL" id="JHEG04000001">
    <property type="protein sequence ID" value="KAF3888787.1"/>
    <property type="molecule type" value="Genomic_DNA"/>
</dbReference>
<evidence type="ECO:0000313" key="4">
    <source>
        <dbReference type="Proteomes" id="UP000029738"/>
    </source>
</evidence>
<feature type="transmembrane region" description="Helical" evidence="1">
    <location>
        <begin position="231"/>
        <end position="251"/>
    </location>
</feature>
<sequence length="252" mass="28514">MKIYVQSRGFSQDYDYCWLPEVPPILRQYRISDVIQSESPSVVLGRYDNKLLLLVTGLEASERVDFQGRRIRNSVAWVGEDSEANEQKLRAIAAYSLRGLLDTDVDKAVQFGGEFGFEVAFDTISHLKIDEVRHFDAKLESKIGRNSEYLRNDIAYEIEERRLPKGNGFNNIPLVVVTGIKSANALKQANVWRGLSNLVQGEGWLEPYKKSYPSEPALASSNQTPQKNNSLVFTLLLIAVIPVAMILFLFIR</sequence>
<evidence type="ECO:0000313" key="2">
    <source>
        <dbReference type="EMBL" id="KAF3888787.1"/>
    </source>
</evidence>
<dbReference type="OrthoDB" id="496028at2"/>
<keyword evidence="1" id="KW-0812">Transmembrane</keyword>
<name>A0A0C1MZF7_9CYAN</name>
<dbReference type="EMBL" id="JHEG02000059">
    <property type="protein sequence ID" value="KIE07712.1"/>
    <property type="molecule type" value="Genomic_DNA"/>
</dbReference>
<dbReference type="RefSeq" id="WP_038082552.1">
    <property type="nucleotide sequence ID" value="NZ_JHEG04000001.1"/>
</dbReference>
<dbReference type="AlphaFoldDB" id="A0A0C1MZF7"/>
<reference evidence="2" key="2">
    <citation type="submission" date="2019-11" db="EMBL/GenBank/DDBJ databases">
        <title>Improved Assembly of Tolypothrix boutellei genome.</title>
        <authorList>
            <person name="Sarangi A.N."/>
            <person name="Mukherjee M."/>
            <person name="Ghosh S."/>
            <person name="Singh D."/>
            <person name="Das A."/>
            <person name="Kant S."/>
            <person name="Prusty A."/>
            <person name="Tripathy S."/>
        </authorList>
    </citation>
    <scope>NUCLEOTIDE SEQUENCE</scope>
    <source>
        <strain evidence="2">VB521301</strain>
    </source>
</reference>
<keyword evidence="4" id="KW-1185">Reference proteome</keyword>
<organism evidence="3">
    <name type="scientific">Tolypothrix bouteillei VB521301</name>
    <dbReference type="NCBI Taxonomy" id="1479485"/>
    <lineage>
        <taxon>Bacteria</taxon>
        <taxon>Bacillati</taxon>
        <taxon>Cyanobacteriota</taxon>
        <taxon>Cyanophyceae</taxon>
        <taxon>Nostocales</taxon>
        <taxon>Tolypothrichaceae</taxon>
        <taxon>Tolypothrix</taxon>
    </lineage>
</organism>
<dbReference type="Proteomes" id="UP000029738">
    <property type="component" value="Unassembled WGS sequence"/>
</dbReference>
<protein>
    <submittedName>
        <fullName evidence="3">Uncharacterized protein</fullName>
    </submittedName>
</protein>
<gene>
    <name evidence="3" type="ORF">DA73_0242590</name>
    <name evidence="2" type="ORF">DA73_0400027350</name>
</gene>
<keyword evidence="1" id="KW-1133">Transmembrane helix</keyword>
<reference evidence="3" key="1">
    <citation type="journal article" date="2015" name="Genome Announc.">
        <title>Draft Genome Sequence of Tolypothrix boutellei Strain VB521301.</title>
        <authorList>
            <person name="Chandrababunaidu M.M."/>
            <person name="Singh D."/>
            <person name="Sen D."/>
            <person name="Bhan S."/>
            <person name="Das S."/>
            <person name="Gupta A."/>
            <person name="Adhikary S.P."/>
            <person name="Tripathy S."/>
        </authorList>
    </citation>
    <scope>NUCLEOTIDE SEQUENCE</scope>
    <source>
        <strain evidence="3">VB521301</strain>
    </source>
</reference>
<dbReference type="STRING" id="1479485.DA73_0242590"/>